<keyword evidence="1" id="KW-0732">Signal</keyword>
<accession>K2HCP3</accession>
<feature type="signal peptide" evidence="1">
    <location>
        <begin position="1"/>
        <end position="19"/>
    </location>
</feature>
<evidence type="ECO:0000313" key="2">
    <source>
        <dbReference type="EMBL" id="EKE45158.1"/>
    </source>
</evidence>
<dbReference type="STRING" id="1231392.OCGS_0853"/>
<name>K2HCP3_9RHOB</name>
<proteinExistence type="predicted"/>
<evidence type="ECO:0000313" key="3">
    <source>
        <dbReference type="Proteomes" id="UP000006765"/>
    </source>
</evidence>
<dbReference type="EMBL" id="AMGO01000011">
    <property type="protein sequence ID" value="EKE45158.1"/>
    <property type="molecule type" value="Genomic_DNA"/>
</dbReference>
<comment type="caution">
    <text evidence="2">The sequence shown here is derived from an EMBL/GenBank/DDBJ whole genome shotgun (WGS) entry which is preliminary data.</text>
</comment>
<organism evidence="2 3">
    <name type="scientific">Oceaniovalibus guishaninsula JLT2003</name>
    <dbReference type="NCBI Taxonomy" id="1231392"/>
    <lineage>
        <taxon>Bacteria</taxon>
        <taxon>Pseudomonadati</taxon>
        <taxon>Pseudomonadota</taxon>
        <taxon>Alphaproteobacteria</taxon>
        <taxon>Rhodobacterales</taxon>
        <taxon>Roseobacteraceae</taxon>
        <taxon>Oceaniovalibus</taxon>
    </lineage>
</organism>
<evidence type="ECO:0000256" key="1">
    <source>
        <dbReference type="SAM" id="SignalP"/>
    </source>
</evidence>
<gene>
    <name evidence="2" type="ORF">OCGS_0853</name>
</gene>
<dbReference type="AlphaFoldDB" id="K2HCP3"/>
<dbReference type="RefSeq" id="WP_007426006.1">
    <property type="nucleotide sequence ID" value="NZ_AMGO01000011.1"/>
</dbReference>
<feature type="chain" id="PRO_5003858576" evidence="1">
    <location>
        <begin position="20"/>
        <end position="111"/>
    </location>
</feature>
<sequence length="111" mass="12332">MLRAMTTALILALPLPAVAQSFDLPERSAAPQGRIILPIPPEILFAPLPGRSFDMWVTNRLSYEAAQRVAAPQAAAYCLRTFGIRFARVDEVARYSDAFLDRWGFKGYCEG</sequence>
<dbReference type="Proteomes" id="UP000006765">
    <property type="component" value="Unassembled WGS sequence"/>
</dbReference>
<keyword evidence="3" id="KW-1185">Reference proteome</keyword>
<protein>
    <submittedName>
        <fullName evidence="2">Uncharacterized protein</fullName>
    </submittedName>
</protein>
<reference evidence="2 3" key="1">
    <citation type="journal article" date="2012" name="J. Bacteriol.">
        <title>Draft Genome Sequence of Oceaniovalibus guishaninsula JLT2003T.</title>
        <authorList>
            <person name="Tang K."/>
            <person name="Liu K."/>
            <person name="Jiao N."/>
        </authorList>
    </citation>
    <scope>NUCLEOTIDE SEQUENCE [LARGE SCALE GENOMIC DNA]</scope>
    <source>
        <strain evidence="2 3">JLT2003</strain>
    </source>
</reference>